<dbReference type="CDD" id="cd00431">
    <property type="entry name" value="cysteine_hydrolases"/>
    <property type="match status" value="1"/>
</dbReference>
<dbReference type="RefSeq" id="WP_105414082.1">
    <property type="nucleotide sequence ID" value="NZ_PUIO01000009.1"/>
</dbReference>
<dbReference type="InterPro" id="IPR050272">
    <property type="entry name" value="Isochorismatase-like_hydrls"/>
</dbReference>
<dbReference type="EMBL" id="PUIO01000009">
    <property type="protein sequence ID" value="PQP25060.1"/>
    <property type="molecule type" value="Genomic_DNA"/>
</dbReference>
<dbReference type="InterPro" id="IPR036380">
    <property type="entry name" value="Isochorismatase-like_sf"/>
</dbReference>
<protein>
    <submittedName>
        <fullName evidence="3">Cysteine hydrolase</fullName>
    </submittedName>
</protein>
<gene>
    <name evidence="3" type="ORF">C5613_09380</name>
</gene>
<dbReference type="Pfam" id="PF00857">
    <property type="entry name" value="Isochorismatase"/>
    <property type="match status" value="1"/>
</dbReference>
<feature type="domain" description="Isochorismatase-like" evidence="2">
    <location>
        <begin position="6"/>
        <end position="188"/>
    </location>
</feature>
<dbReference type="Gene3D" id="3.40.50.850">
    <property type="entry name" value="Isochorismatase-like"/>
    <property type="match status" value="1"/>
</dbReference>
<evidence type="ECO:0000256" key="1">
    <source>
        <dbReference type="ARBA" id="ARBA00022801"/>
    </source>
</evidence>
<comment type="caution">
    <text evidence="3">The sequence shown here is derived from an EMBL/GenBank/DDBJ whole genome shotgun (WGS) entry which is preliminary data.</text>
</comment>
<evidence type="ECO:0000313" key="4">
    <source>
        <dbReference type="Proteomes" id="UP000239290"/>
    </source>
</evidence>
<keyword evidence="1 3" id="KW-0378">Hydrolase</keyword>
<evidence type="ECO:0000313" key="3">
    <source>
        <dbReference type="EMBL" id="PQP25060.1"/>
    </source>
</evidence>
<dbReference type="PANTHER" id="PTHR43540:SF16">
    <property type="entry name" value="ISOCHORISMATASE-LIKE DOMAIN-CONTAINING PROTEIN"/>
    <property type="match status" value="1"/>
</dbReference>
<dbReference type="InterPro" id="IPR000868">
    <property type="entry name" value="Isochorismatase-like_dom"/>
</dbReference>
<evidence type="ECO:0000259" key="2">
    <source>
        <dbReference type="Pfam" id="PF00857"/>
    </source>
</evidence>
<dbReference type="AlphaFoldDB" id="A0A2S8JDH1"/>
<dbReference type="PANTHER" id="PTHR43540">
    <property type="entry name" value="PEROXYUREIDOACRYLATE/UREIDOACRYLATE AMIDOHYDROLASE-RELATED"/>
    <property type="match status" value="1"/>
</dbReference>
<organism evidence="3 4">
    <name type="scientific">Rhodococcus opacus</name>
    <name type="common">Nocardia opaca</name>
    <dbReference type="NCBI Taxonomy" id="37919"/>
    <lineage>
        <taxon>Bacteria</taxon>
        <taxon>Bacillati</taxon>
        <taxon>Actinomycetota</taxon>
        <taxon>Actinomycetes</taxon>
        <taxon>Mycobacteriales</taxon>
        <taxon>Nocardiaceae</taxon>
        <taxon>Rhodococcus</taxon>
    </lineage>
</organism>
<dbReference type="SUPFAM" id="SSF52499">
    <property type="entry name" value="Isochorismatase-like hydrolases"/>
    <property type="match status" value="1"/>
</dbReference>
<dbReference type="GO" id="GO:0016787">
    <property type="term" value="F:hydrolase activity"/>
    <property type="evidence" value="ECO:0007669"/>
    <property type="project" value="UniProtKB-KW"/>
</dbReference>
<proteinExistence type="predicted"/>
<accession>A0A2S8JDH1</accession>
<sequence>MTVDQTAVILVHLQPDIVEAAGAFGGVFAAEAARCRIIESTNDFARAARAAGVTVVFLRIAFAEDSSDLEANMPLLQLVTDMGALKDGTAAADIVSAIAIDESDIVLTHVRPGPFTASALHEELTQRGITSVAVAGVATNASVEAAVRQAADLGYHCTVLGDLCSAADPAAHEASLASMALFATVSESSRFLEALAPA</sequence>
<dbReference type="Proteomes" id="UP000239290">
    <property type="component" value="Unassembled WGS sequence"/>
</dbReference>
<name>A0A2S8JDH1_RHOOP</name>
<reference evidence="4" key="1">
    <citation type="submission" date="2018-02" db="EMBL/GenBank/DDBJ databases">
        <title>Draft genome sequencing of Rhodococcus opacus KU647198.</title>
        <authorList>
            <person name="Zheng B.-X."/>
        </authorList>
    </citation>
    <scope>NUCLEOTIDE SEQUENCE [LARGE SCALE GENOMIC DNA]</scope>
    <source>
        <strain evidence="4">04-OD7</strain>
    </source>
</reference>